<evidence type="ECO:0000313" key="13">
    <source>
        <dbReference type="Proteomes" id="UP001215712"/>
    </source>
</evidence>
<accession>A0AAD6HDI7</accession>
<feature type="compositionally biased region" description="Low complexity" evidence="11">
    <location>
        <begin position="129"/>
        <end position="151"/>
    </location>
</feature>
<proteinExistence type="inferred from homology"/>
<keyword evidence="7" id="KW-0119">Carbohydrate metabolism</keyword>
<dbReference type="GO" id="GO:0031505">
    <property type="term" value="P:fungal-type cell wall organization"/>
    <property type="evidence" value="ECO:0007669"/>
    <property type="project" value="TreeGrafter"/>
</dbReference>
<dbReference type="Proteomes" id="UP001215712">
    <property type="component" value="Unassembled WGS sequence"/>
</dbReference>
<evidence type="ECO:0000313" key="12">
    <source>
        <dbReference type="EMBL" id="KAJ5709526.1"/>
    </source>
</evidence>
<gene>
    <name evidence="12" type="ORF">N7493_009817</name>
</gene>
<dbReference type="InterPro" id="IPR005556">
    <property type="entry name" value="SUN"/>
</dbReference>
<evidence type="ECO:0000256" key="10">
    <source>
        <dbReference type="ARBA" id="ARBA00023326"/>
    </source>
</evidence>
<dbReference type="InterPro" id="IPR051526">
    <property type="entry name" value="Beta-Glucosidase_SUN"/>
</dbReference>
<keyword evidence="9" id="KW-0961">Cell wall biogenesis/degradation</keyword>
<keyword evidence="10" id="KW-0624">Polysaccharide degradation</keyword>
<evidence type="ECO:0000256" key="2">
    <source>
        <dbReference type="ARBA" id="ARBA00010579"/>
    </source>
</evidence>
<keyword evidence="4" id="KW-0964">Secreted</keyword>
<dbReference type="Pfam" id="PF03856">
    <property type="entry name" value="SUN"/>
    <property type="match status" value="1"/>
</dbReference>
<dbReference type="GO" id="GO:0016798">
    <property type="term" value="F:hydrolase activity, acting on glycosyl bonds"/>
    <property type="evidence" value="ECO:0007669"/>
    <property type="project" value="UniProtKB-KW"/>
</dbReference>
<feature type="region of interest" description="Disordered" evidence="11">
    <location>
        <begin position="129"/>
        <end position="155"/>
    </location>
</feature>
<reference evidence="12" key="2">
    <citation type="submission" date="2023-01" db="EMBL/GenBank/DDBJ databases">
        <authorList>
            <person name="Petersen C."/>
        </authorList>
    </citation>
    <scope>NUCLEOTIDE SEQUENCE</scope>
    <source>
        <strain evidence="12">IBT 17514</strain>
    </source>
</reference>
<keyword evidence="3" id="KW-0134">Cell wall</keyword>
<evidence type="ECO:0000256" key="8">
    <source>
        <dbReference type="ARBA" id="ARBA00023295"/>
    </source>
</evidence>
<dbReference type="GO" id="GO:0009986">
    <property type="term" value="C:cell surface"/>
    <property type="evidence" value="ECO:0007669"/>
    <property type="project" value="TreeGrafter"/>
</dbReference>
<evidence type="ECO:0000256" key="4">
    <source>
        <dbReference type="ARBA" id="ARBA00022525"/>
    </source>
</evidence>
<evidence type="ECO:0000256" key="5">
    <source>
        <dbReference type="ARBA" id="ARBA00022729"/>
    </source>
</evidence>
<comment type="similarity">
    <text evidence="2">Belongs to the SUN family.</text>
</comment>
<comment type="subcellular location">
    <subcellularLocation>
        <location evidence="1">Secreted</location>
        <location evidence="1">Cell wall</location>
    </subcellularLocation>
</comment>
<name>A0AAD6HDI7_9EURO</name>
<dbReference type="EMBL" id="JAQJAN010000018">
    <property type="protein sequence ID" value="KAJ5709526.1"/>
    <property type="molecule type" value="Genomic_DNA"/>
</dbReference>
<sequence>MKFNSVALTLASAGMAAAHGHHGHARFHQRAVEAEPAADAADVVYEFVLFDPSHPDSPEPLSHAAACEGLADDEYEWLDDAVAAACATSTSTSVTPTSTPTPTSTFTPEVLVQTSAAISSSSTSSVISTSTVTPSSSSSAAPSASSSSVSSGATGIDADFPDGEISCSDFPSDYGAVALDYLGLGGWAGVQYVSIVDEIVSDIVTAVSGEGCTDGGMCSYACPAGYQKNQWPSTQGSTGQSIGGLKCEGGKLYLTNTELGNTLCIQGTGNVFVKNDLGDDVAICRTDYPGTESETIPLAASAGGTHDLTCPNSATYFQWEGKATSAQYYVNNKGVSTEDGCQWGSSSETMGNWAPMNFGVGYTDGTTYLSMFKNEPTTDADLNFKVKIVGSDLSDECRYDGEGNFYNSAGLIASGTNGCTVGFSSGTAYFVLYE</sequence>
<keyword evidence="13" id="KW-1185">Reference proteome</keyword>
<dbReference type="GO" id="GO:0000272">
    <property type="term" value="P:polysaccharide catabolic process"/>
    <property type="evidence" value="ECO:0007669"/>
    <property type="project" value="UniProtKB-KW"/>
</dbReference>
<evidence type="ECO:0000256" key="11">
    <source>
        <dbReference type="SAM" id="MobiDB-lite"/>
    </source>
</evidence>
<organism evidence="12 13">
    <name type="scientific">Penicillium malachiteum</name>
    <dbReference type="NCBI Taxonomy" id="1324776"/>
    <lineage>
        <taxon>Eukaryota</taxon>
        <taxon>Fungi</taxon>
        <taxon>Dikarya</taxon>
        <taxon>Ascomycota</taxon>
        <taxon>Pezizomycotina</taxon>
        <taxon>Eurotiomycetes</taxon>
        <taxon>Eurotiomycetidae</taxon>
        <taxon>Eurotiales</taxon>
        <taxon>Aspergillaceae</taxon>
        <taxon>Penicillium</taxon>
    </lineage>
</organism>
<keyword evidence="6" id="KW-0378">Hydrolase</keyword>
<evidence type="ECO:0000256" key="6">
    <source>
        <dbReference type="ARBA" id="ARBA00022801"/>
    </source>
</evidence>
<evidence type="ECO:0008006" key="14">
    <source>
        <dbReference type="Google" id="ProtNLM"/>
    </source>
</evidence>
<keyword evidence="5" id="KW-0732">Signal</keyword>
<reference evidence="12" key="1">
    <citation type="journal article" date="2023" name="IMA Fungus">
        <title>Comparative genomic study of the Penicillium genus elucidates a diverse pangenome and 15 lateral gene transfer events.</title>
        <authorList>
            <person name="Petersen C."/>
            <person name="Sorensen T."/>
            <person name="Nielsen M.R."/>
            <person name="Sondergaard T.E."/>
            <person name="Sorensen J.L."/>
            <person name="Fitzpatrick D.A."/>
            <person name="Frisvad J.C."/>
            <person name="Nielsen K.L."/>
        </authorList>
    </citation>
    <scope>NUCLEOTIDE SEQUENCE</scope>
    <source>
        <strain evidence="12">IBT 17514</strain>
    </source>
</reference>
<evidence type="ECO:0000256" key="7">
    <source>
        <dbReference type="ARBA" id="ARBA00023277"/>
    </source>
</evidence>
<evidence type="ECO:0000256" key="3">
    <source>
        <dbReference type="ARBA" id="ARBA00022512"/>
    </source>
</evidence>
<evidence type="ECO:0000256" key="1">
    <source>
        <dbReference type="ARBA" id="ARBA00004191"/>
    </source>
</evidence>
<protein>
    <recommendedName>
        <fullName evidence="14">SUN</fullName>
    </recommendedName>
</protein>
<dbReference type="AlphaFoldDB" id="A0AAD6HDI7"/>
<dbReference type="PANTHER" id="PTHR31316">
    <property type="entry name" value="BETA-GLUCOSIDASE-LIKE PROTEIN NCA3, MITOCHONDRIAL-RELATED"/>
    <property type="match status" value="1"/>
</dbReference>
<keyword evidence="8" id="KW-0326">Glycosidase</keyword>
<dbReference type="PANTHER" id="PTHR31316:SF0">
    <property type="entry name" value="SECRETED BETA-GLUCOSIDASE SIM1-RELATED"/>
    <property type="match status" value="1"/>
</dbReference>
<dbReference type="GO" id="GO:0009277">
    <property type="term" value="C:fungal-type cell wall"/>
    <property type="evidence" value="ECO:0007669"/>
    <property type="project" value="TreeGrafter"/>
</dbReference>
<comment type="caution">
    <text evidence="12">The sequence shown here is derived from an EMBL/GenBank/DDBJ whole genome shotgun (WGS) entry which is preliminary data.</text>
</comment>
<evidence type="ECO:0000256" key="9">
    <source>
        <dbReference type="ARBA" id="ARBA00023316"/>
    </source>
</evidence>